<dbReference type="AlphaFoldDB" id="A0A250JDT4"/>
<evidence type="ECO:0000313" key="3">
    <source>
        <dbReference type="Proteomes" id="UP000217257"/>
    </source>
</evidence>
<feature type="region of interest" description="Disordered" evidence="1">
    <location>
        <begin position="120"/>
        <end position="143"/>
    </location>
</feature>
<dbReference type="KEGG" id="cfus:CYFUS_007220"/>
<sequence length="143" mass="16639">MERWTPEVKCNERETRLLRLVGKSRKLFVFLREHRHEIFDEKFQEELEAMYRSSGQGDEPQPPALLCMAVLLQGYLQVSDAEAVRLSATDSCWQMVLATLAQPGDAPAFSQGLQARNCGHFWSPKPERRRGEWRPRQRPARSR</sequence>
<dbReference type="PANTHER" id="PTHR35604:SF2">
    <property type="entry name" value="TRANSPOSASE INSH FOR INSERTION SEQUENCE ELEMENT IS5A-RELATED"/>
    <property type="match status" value="1"/>
</dbReference>
<evidence type="ECO:0000313" key="2">
    <source>
        <dbReference type="EMBL" id="ATB41750.1"/>
    </source>
</evidence>
<organism evidence="2 3">
    <name type="scientific">Cystobacter fuscus</name>
    <dbReference type="NCBI Taxonomy" id="43"/>
    <lineage>
        <taxon>Bacteria</taxon>
        <taxon>Pseudomonadati</taxon>
        <taxon>Myxococcota</taxon>
        <taxon>Myxococcia</taxon>
        <taxon>Myxococcales</taxon>
        <taxon>Cystobacterineae</taxon>
        <taxon>Archangiaceae</taxon>
        <taxon>Cystobacter</taxon>
    </lineage>
</organism>
<gene>
    <name evidence="2" type="ORF">CYFUS_007220</name>
</gene>
<dbReference type="PANTHER" id="PTHR35604">
    <property type="entry name" value="TRANSPOSASE INSH FOR INSERTION SEQUENCE ELEMENT IS5A-RELATED"/>
    <property type="match status" value="1"/>
</dbReference>
<name>A0A250JDT4_9BACT</name>
<reference evidence="2 3" key="1">
    <citation type="submission" date="2017-06" db="EMBL/GenBank/DDBJ databases">
        <title>Sequencing and comparative analysis of myxobacterial genomes.</title>
        <authorList>
            <person name="Rupp O."/>
            <person name="Goesmann A."/>
            <person name="Sogaard-Andersen L."/>
        </authorList>
    </citation>
    <scope>NUCLEOTIDE SEQUENCE [LARGE SCALE GENOMIC DNA]</scope>
    <source>
        <strain evidence="2 3">DSM 52655</strain>
    </source>
</reference>
<dbReference type="Proteomes" id="UP000217257">
    <property type="component" value="Chromosome"/>
</dbReference>
<feature type="compositionally biased region" description="Basic and acidic residues" evidence="1">
    <location>
        <begin position="125"/>
        <end position="135"/>
    </location>
</feature>
<proteinExistence type="predicted"/>
<dbReference type="EMBL" id="CP022098">
    <property type="protein sequence ID" value="ATB41750.1"/>
    <property type="molecule type" value="Genomic_DNA"/>
</dbReference>
<protein>
    <submittedName>
        <fullName evidence="2">Transposase</fullName>
    </submittedName>
</protein>
<accession>A0A250JDT4</accession>
<evidence type="ECO:0000256" key="1">
    <source>
        <dbReference type="SAM" id="MobiDB-lite"/>
    </source>
</evidence>